<feature type="compositionally biased region" description="Low complexity" evidence="1">
    <location>
        <begin position="148"/>
        <end position="158"/>
    </location>
</feature>
<feature type="region of interest" description="Disordered" evidence="1">
    <location>
        <begin position="51"/>
        <end position="84"/>
    </location>
</feature>
<keyword evidence="3" id="KW-1185">Reference proteome</keyword>
<evidence type="ECO:0000313" key="3">
    <source>
        <dbReference type="Proteomes" id="UP000730481"/>
    </source>
</evidence>
<comment type="caution">
    <text evidence="2">The sequence shown here is derived from an EMBL/GenBank/DDBJ whole genome shotgun (WGS) entry which is preliminary data.</text>
</comment>
<feature type="compositionally biased region" description="Basic and acidic residues" evidence="1">
    <location>
        <begin position="52"/>
        <end position="69"/>
    </location>
</feature>
<feature type="compositionally biased region" description="Polar residues" evidence="1">
    <location>
        <begin position="115"/>
        <end position="147"/>
    </location>
</feature>
<reference evidence="2" key="1">
    <citation type="journal article" date="2017" name="Mycologia">
        <title>Fusarium algeriense, sp. nov., a novel toxigenic crown rot pathogen of durum wheat from Algeria is nested in the Fusarium burgessii species complex.</title>
        <authorList>
            <person name="Laraba I."/>
            <person name="Keddad A."/>
            <person name="Boureghda H."/>
            <person name="Abdallah N."/>
            <person name="Vaughan M.M."/>
            <person name="Proctor R.H."/>
            <person name="Busman M."/>
            <person name="O'Donnell K."/>
        </authorList>
    </citation>
    <scope>NUCLEOTIDE SEQUENCE</scope>
    <source>
        <strain evidence="2">NRRL 25174</strain>
    </source>
</reference>
<proteinExistence type="predicted"/>
<gene>
    <name evidence="2" type="ORF">FBEOM_14328</name>
</gene>
<sequence>MSDENEELLIQRYGSDGRKVLRDGLLISNTITIDSWSEIFSDDTLAGQQIHSARDESYWQRREEEERPRPGGNAPTAAGDDDDAFDEIVVSPPAVNSQDREQAVISCSDERGLEESQSQRPSQLPGNSPRRSSAPVNRRQGTASSDLTAAPSPAARSAATRKRKRSGISWEEMREVLAERDVKRKHTLVRRPEGSEDLEIAIKDCMTIMEERGRPVILRIVSWLSEDPINAVIWNALGSEGIKEAWVEGKIGPLVGEEGRNLQPADVGEEL</sequence>
<evidence type="ECO:0000256" key="1">
    <source>
        <dbReference type="SAM" id="MobiDB-lite"/>
    </source>
</evidence>
<dbReference type="Proteomes" id="UP000730481">
    <property type="component" value="Unassembled WGS sequence"/>
</dbReference>
<organism evidence="2 3">
    <name type="scientific">Fusarium beomiforme</name>
    <dbReference type="NCBI Taxonomy" id="44412"/>
    <lineage>
        <taxon>Eukaryota</taxon>
        <taxon>Fungi</taxon>
        <taxon>Dikarya</taxon>
        <taxon>Ascomycota</taxon>
        <taxon>Pezizomycotina</taxon>
        <taxon>Sordariomycetes</taxon>
        <taxon>Hypocreomycetidae</taxon>
        <taxon>Hypocreales</taxon>
        <taxon>Nectriaceae</taxon>
        <taxon>Fusarium</taxon>
        <taxon>Fusarium burgessii species complex</taxon>
    </lineage>
</organism>
<dbReference type="OrthoDB" id="5106836at2759"/>
<feature type="region of interest" description="Disordered" evidence="1">
    <location>
        <begin position="109"/>
        <end position="167"/>
    </location>
</feature>
<dbReference type="EMBL" id="PVQB02001321">
    <property type="protein sequence ID" value="KAF4331890.1"/>
    <property type="molecule type" value="Genomic_DNA"/>
</dbReference>
<reference evidence="2" key="2">
    <citation type="submission" date="2020-02" db="EMBL/GenBank/DDBJ databases">
        <title>Identification and distribution of gene clusters putatively required for synthesis of sphingolipid metabolism inhibitors in phylogenetically diverse species of the filamentous fungus Fusarium.</title>
        <authorList>
            <person name="Kim H.-S."/>
            <person name="Busman M."/>
            <person name="Brown D.W."/>
            <person name="Divon H."/>
            <person name="Uhlig S."/>
            <person name="Proctor R.H."/>
        </authorList>
    </citation>
    <scope>NUCLEOTIDE SEQUENCE</scope>
    <source>
        <strain evidence="2">NRRL 25174</strain>
    </source>
</reference>
<name>A0A9P5A3X2_9HYPO</name>
<dbReference type="AlphaFoldDB" id="A0A9P5A3X2"/>
<evidence type="ECO:0000313" key="2">
    <source>
        <dbReference type="EMBL" id="KAF4331890.1"/>
    </source>
</evidence>
<protein>
    <submittedName>
        <fullName evidence="2">Uncharacterized protein</fullName>
    </submittedName>
</protein>
<accession>A0A9P5A3X2</accession>